<sequence>MRFKDVFAIIGPVMIGPSSSHTAGAARIGRAARQALGEPPLVADIVLYGSFADTGQGHGTDTAIVAGLLDMDTDDARIPDAFGEAERSGLEVSLRMSDETQPHPNTAAIVLRGPSRRISLLGRSIGGGSVEIARIDRFAVKFTAVYPTLLIFHEDRAGVIADVSGILRCAHVNIGYMTVDRASRSGSVLTVIECDQAVPADALPLIRGLAGVSDVSVVDLAAKEVR</sequence>
<dbReference type="InterPro" id="IPR002912">
    <property type="entry name" value="ACT_dom"/>
</dbReference>
<dbReference type="Gene3D" id="3.30.1330.90">
    <property type="entry name" value="D-3-phosphoglycerate dehydrogenase, domain 3"/>
    <property type="match status" value="1"/>
</dbReference>
<evidence type="ECO:0000256" key="6">
    <source>
        <dbReference type="ARBA" id="ARBA00022723"/>
    </source>
</evidence>
<dbReference type="Pfam" id="PF03315">
    <property type="entry name" value="SDH_beta"/>
    <property type="match status" value="1"/>
</dbReference>
<evidence type="ECO:0000256" key="7">
    <source>
        <dbReference type="ARBA" id="ARBA00023004"/>
    </source>
</evidence>
<keyword evidence="5 11" id="KW-0004">4Fe-4S</keyword>
<dbReference type="EMBL" id="VNHS01000009">
    <property type="protein sequence ID" value="TYP72056.1"/>
    <property type="molecule type" value="Genomic_DNA"/>
</dbReference>
<dbReference type="InterPro" id="IPR029009">
    <property type="entry name" value="ASB_dom_sf"/>
</dbReference>
<name>A0A5S5C0T2_9BACL</name>
<protein>
    <recommendedName>
        <fullName evidence="11">L-serine deaminase</fullName>
    </recommendedName>
</protein>
<evidence type="ECO:0000313" key="15">
    <source>
        <dbReference type="Proteomes" id="UP000323257"/>
    </source>
</evidence>
<dbReference type="GO" id="GO:0006094">
    <property type="term" value="P:gluconeogenesis"/>
    <property type="evidence" value="ECO:0007669"/>
    <property type="project" value="UniProtKB-UniRule"/>
</dbReference>
<dbReference type="GO" id="GO:0003941">
    <property type="term" value="F:L-serine ammonia-lyase activity"/>
    <property type="evidence" value="ECO:0007669"/>
    <property type="project" value="UniProtKB-UniRule"/>
</dbReference>
<comment type="similarity">
    <text evidence="3 11 12">Belongs to the iron-sulfur dependent L-serine dehydratase family.</text>
</comment>
<dbReference type="Pfam" id="PF01842">
    <property type="entry name" value="ACT"/>
    <property type="match status" value="1"/>
</dbReference>
<evidence type="ECO:0000256" key="2">
    <source>
        <dbReference type="ARBA" id="ARBA00004742"/>
    </source>
</evidence>
<evidence type="ECO:0000256" key="9">
    <source>
        <dbReference type="ARBA" id="ARBA00023239"/>
    </source>
</evidence>
<gene>
    <name evidence="14" type="ORF">BCM02_109335</name>
</gene>
<dbReference type="InterPro" id="IPR005131">
    <property type="entry name" value="Ser_deHydtase_bsu"/>
</dbReference>
<dbReference type="InterPro" id="IPR045865">
    <property type="entry name" value="ACT-like_dom_sf"/>
</dbReference>
<keyword evidence="6 11" id="KW-0479">Metal-binding</keyword>
<dbReference type="OrthoDB" id="9813137at2"/>
<dbReference type="GO" id="GO:0046872">
    <property type="term" value="F:metal ion binding"/>
    <property type="evidence" value="ECO:0007669"/>
    <property type="project" value="UniProtKB-UniRule"/>
</dbReference>
<proteinExistence type="inferred from homology"/>
<evidence type="ECO:0000256" key="12">
    <source>
        <dbReference type="RuleBase" id="RU366059"/>
    </source>
</evidence>
<keyword evidence="9 11" id="KW-0456">Lyase</keyword>
<evidence type="ECO:0000259" key="13">
    <source>
        <dbReference type="PROSITE" id="PS51671"/>
    </source>
</evidence>
<dbReference type="SUPFAM" id="SSF55021">
    <property type="entry name" value="ACT-like"/>
    <property type="match status" value="1"/>
</dbReference>
<evidence type="ECO:0000256" key="8">
    <source>
        <dbReference type="ARBA" id="ARBA00023014"/>
    </source>
</evidence>
<dbReference type="PROSITE" id="PS51671">
    <property type="entry name" value="ACT"/>
    <property type="match status" value="1"/>
</dbReference>
<evidence type="ECO:0000256" key="4">
    <source>
        <dbReference type="ARBA" id="ARBA00022432"/>
    </source>
</evidence>
<comment type="caution">
    <text evidence="14">The sequence shown here is derived from an EMBL/GenBank/DDBJ whole genome shotgun (WGS) entry which is preliminary data.</text>
</comment>
<dbReference type="InterPro" id="IPR051318">
    <property type="entry name" value="Fe-S_L-Ser"/>
</dbReference>
<feature type="domain" description="ACT" evidence="13">
    <location>
        <begin position="148"/>
        <end position="220"/>
    </location>
</feature>
<evidence type="ECO:0000256" key="11">
    <source>
        <dbReference type="PIRNR" id="PIRNR036692"/>
    </source>
</evidence>
<evidence type="ECO:0000256" key="3">
    <source>
        <dbReference type="ARBA" id="ARBA00008636"/>
    </source>
</evidence>
<dbReference type="Proteomes" id="UP000323257">
    <property type="component" value="Unassembled WGS sequence"/>
</dbReference>
<dbReference type="PANTHER" id="PTHR30182">
    <property type="entry name" value="L-SERINE DEHYDRATASE"/>
    <property type="match status" value="1"/>
</dbReference>
<comment type="cofactor">
    <cofactor evidence="1 12">
        <name>[4Fe-4S] cluster</name>
        <dbReference type="ChEBI" id="CHEBI:49883"/>
    </cofactor>
</comment>
<comment type="pathway">
    <text evidence="2 11">Carbohydrate biosynthesis; gluconeogenesis.</text>
</comment>
<dbReference type="Gene3D" id="3.30.70.260">
    <property type="match status" value="1"/>
</dbReference>
<keyword evidence="15" id="KW-1185">Reference proteome</keyword>
<comment type="catalytic activity">
    <reaction evidence="10 11 12">
        <text>L-serine = pyruvate + NH4(+)</text>
        <dbReference type="Rhea" id="RHEA:19169"/>
        <dbReference type="ChEBI" id="CHEBI:15361"/>
        <dbReference type="ChEBI" id="CHEBI:28938"/>
        <dbReference type="ChEBI" id="CHEBI:33384"/>
        <dbReference type="EC" id="4.3.1.17"/>
    </reaction>
</comment>
<dbReference type="UniPathway" id="UPA00138"/>
<keyword evidence="4 11" id="KW-0312">Gluconeogenesis</keyword>
<dbReference type="AlphaFoldDB" id="A0A5S5C0T2"/>
<keyword evidence="8 11" id="KW-0411">Iron-sulfur</keyword>
<dbReference type="PANTHER" id="PTHR30182:SF12">
    <property type="entry name" value="L-SERINE DEHYDRATASE, BETA CHAIN-RELATED"/>
    <property type="match status" value="1"/>
</dbReference>
<dbReference type="PIRSF" id="PIRSF036692">
    <property type="entry name" value="SDH_B"/>
    <property type="match status" value="1"/>
</dbReference>
<evidence type="ECO:0000256" key="10">
    <source>
        <dbReference type="ARBA" id="ARBA00049406"/>
    </source>
</evidence>
<evidence type="ECO:0000256" key="5">
    <source>
        <dbReference type="ARBA" id="ARBA00022485"/>
    </source>
</evidence>
<evidence type="ECO:0000313" key="14">
    <source>
        <dbReference type="EMBL" id="TYP72056.1"/>
    </source>
</evidence>
<dbReference type="SUPFAM" id="SSF143548">
    <property type="entry name" value="Serine metabolism enzymes domain"/>
    <property type="match status" value="1"/>
</dbReference>
<accession>A0A5S5C0T2</accession>
<dbReference type="RefSeq" id="WP_148931653.1">
    <property type="nucleotide sequence ID" value="NZ_VNHS01000009.1"/>
</dbReference>
<keyword evidence="7 11" id="KW-0408">Iron</keyword>
<dbReference type="NCBIfam" id="TIGR00719">
    <property type="entry name" value="sda_beta"/>
    <property type="match status" value="1"/>
</dbReference>
<evidence type="ECO:0000256" key="1">
    <source>
        <dbReference type="ARBA" id="ARBA00001966"/>
    </source>
</evidence>
<dbReference type="GO" id="GO:0051539">
    <property type="term" value="F:4 iron, 4 sulfur cluster binding"/>
    <property type="evidence" value="ECO:0007669"/>
    <property type="project" value="UniProtKB-UniRule"/>
</dbReference>
<dbReference type="InterPro" id="IPR004643">
    <property type="entry name" value="Fe-S_L-Ser_bsu"/>
</dbReference>
<organism evidence="14 15">
    <name type="scientific">Paenibacillus methanolicus</name>
    <dbReference type="NCBI Taxonomy" id="582686"/>
    <lineage>
        <taxon>Bacteria</taxon>
        <taxon>Bacillati</taxon>
        <taxon>Bacillota</taxon>
        <taxon>Bacilli</taxon>
        <taxon>Bacillales</taxon>
        <taxon>Paenibacillaceae</taxon>
        <taxon>Paenibacillus</taxon>
    </lineage>
</organism>
<reference evidence="14 15" key="1">
    <citation type="submission" date="2019-07" db="EMBL/GenBank/DDBJ databases">
        <title>Genomic Encyclopedia of Type Strains, Phase III (KMG-III): the genomes of soil and plant-associated and newly described type strains.</title>
        <authorList>
            <person name="Whitman W."/>
        </authorList>
    </citation>
    <scope>NUCLEOTIDE SEQUENCE [LARGE SCALE GENOMIC DNA]</scope>
    <source>
        <strain evidence="14 15">BL24</strain>
    </source>
</reference>